<evidence type="ECO:0000313" key="3">
    <source>
        <dbReference type="Proteomes" id="UP001219525"/>
    </source>
</evidence>
<keyword evidence="3" id="KW-1185">Reference proteome</keyword>
<name>A0AAD6YAR5_9AGAR</name>
<feature type="region of interest" description="Disordered" evidence="1">
    <location>
        <begin position="200"/>
        <end position="258"/>
    </location>
</feature>
<evidence type="ECO:0000256" key="1">
    <source>
        <dbReference type="SAM" id="MobiDB-lite"/>
    </source>
</evidence>
<dbReference type="Proteomes" id="UP001219525">
    <property type="component" value="Unassembled WGS sequence"/>
</dbReference>
<dbReference type="AlphaFoldDB" id="A0AAD6YAR5"/>
<sequence>MSPPKSPHPLAELRTPPDEYTPCDVPNYLGSNFSGHDSFSQKNNKFYWVVYLGRNQGMYSLKATAVAHLDGYSRERAMECYSTYDAVTAGWKKHCFHHRGHCSVHSLACAKSPCTRHAAPRCVMEARERVAISYGLTLPRPSDDTPAANRNPSRRAGNDERRILQNSPAVRDAARHIAPAVRDATRHVTPIPQALEGQGVVTGASGHGLPGCPPAPSVPQAHERAHAKAERDLTPALGDLSGTLDETGNFPSPPPPLE</sequence>
<gene>
    <name evidence="2" type="ORF">GGX14DRAFT_397388</name>
</gene>
<organism evidence="2 3">
    <name type="scientific">Mycena pura</name>
    <dbReference type="NCBI Taxonomy" id="153505"/>
    <lineage>
        <taxon>Eukaryota</taxon>
        <taxon>Fungi</taxon>
        <taxon>Dikarya</taxon>
        <taxon>Basidiomycota</taxon>
        <taxon>Agaricomycotina</taxon>
        <taxon>Agaricomycetes</taxon>
        <taxon>Agaricomycetidae</taxon>
        <taxon>Agaricales</taxon>
        <taxon>Marasmiineae</taxon>
        <taxon>Mycenaceae</taxon>
        <taxon>Mycena</taxon>
    </lineage>
</organism>
<feature type="compositionally biased region" description="Basic and acidic residues" evidence="1">
    <location>
        <begin position="221"/>
        <end position="233"/>
    </location>
</feature>
<comment type="caution">
    <text evidence="2">The sequence shown here is derived from an EMBL/GenBank/DDBJ whole genome shotgun (WGS) entry which is preliminary data.</text>
</comment>
<dbReference type="EMBL" id="JARJCW010000041">
    <property type="protein sequence ID" value="KAJ7206123.1"/>
    <property type="molecule type" value="Genomic_DNA"/>
</dbReference>
<reference evidence="2" key="1">
    <citation type="submission" date="2023-03" db="EMBL/GenBank/DDBJ databases">
        <title>Massive genome expansion in bonnet fungi (Mycena s.s.) driven by repeated elements and novel gene families across ecological guilds.</title>
        <authorList>
            <consortium name="Lawrence Berkeley National Laboratory"/>
            <person name="Harder C.B."/>
            <person name="Miyauchi S."/>
            <person name="Viragh M."/>
            <person name="Kuo A."/>
            <person name="Thoen E."/>
            <person name="Andreopoulos B."/>
            <person name="Lu D."/>
            <person name="Skrede I."/>
            <person name="Drula E."/>
            <person name="Henrissat B."/>
            <person name="Morin E."/>
            <person name="Kohler A."/>
            <person name="Barry K."/>
            <person name="LaButti K."/>
            <person name="Morin E."/>
            <person name="Salamov A."/>
            <person name="Lipzen A."/>
            <person name="Mereny Z."/>
            <person name="Hegedus B."/>
            <person name="Baldrian P."/>
            <person name="Stursova M."/>
            <person name="Weitz H."/>
            <person name="Taylor A."/>
            <person name="Grigoriev I.V."/>
            <person name="Nagy L.G."/>
            <person name="Martin F."/>
            <person name="Kauserud H."/>
        </authorList>
    </citation>
    <scope>NUCLEOTIDE SEQUENCE</scope>
    <source>
        <strain evidence="2">9144</strain>
    </source>
</reference>
<accession>A0AAD6YAR5</accession>
<proteinExistence type="predicted"/>
<protein>
    <submittedName>
        <fullName evidence="2">Uncharacterized protein</fullName>
    </submittedName>
</protein>
<feature type="region of interest" description="Disordered" evidence="1">
    <location>
        <begin position="135"/>
        <end position="169"/>
    </location>
</feature>
<evidence type="ECO:0000313" key="2">
    <source>
        <dbReference type="EMBL" id="KAJ7206123.1"/>
    </source>
</evidence>